<organism evidence="1 2">
    <name type="scientific">Moorena producens 3L</name>
    <dbReference type="NCBI Taxonomy" id="489825"/>
    <lineage>
        <taxon>Bacteria</taxon>
        <taxon>Bacillati</taxon>
        <taxon>Cyanobacteriota</taxon>
        <taxon>Cyanophyceae</taxon>
        <taxon>Coleofasciculales</taxon>
        <taxon>Coleofasciculaceae</taxon>
        <taxon>Moorena</taxon>
    </lineage>
</organism>
<dbReference type="eggNOG" id="ENOG5033E4C">
    <property type="taxonomic scope" value="Bacteria"/>
</dbReference>
<accession>F4XWA7</accession>
<gene>
    <name evidence="1" type="ORF">LYNGBM3L_42980</name>
</gene>
<dbReference type="EMBL" id="GL890942">
    <property type="protein sequence ID" value="EGJ31092.1"/>
    <property type="molecule type" value="Genomic_DNA"/>
</dbReference>
<name>F4XWA7_9CYAN</name>
<proteinExistence type="predicted"/>
<sequence>MECDRTIIFDLAVGGCQSATISINTVSQKPPMTKLIQETFEQIAQLSEEQQNALAIFLQKHLALILQQAEREKRIEENTYTINDFNEETQQAIINIEEQKNLTVCANKESLYNELGI</sequence>
<keyword evidence="2" id="KW-1185">Reference proteome</keyword>
<evidence type="ECO:0000313" key="1">
    <source>
        <dbReference type="EMBL" id="EGJ31092.1"/>
    </source>
</evidence>
<evidence type="ECO:0000313" key="2">
    <source>
        <dbReference type="Proteomes" id="UP000003959"/>
    </source>
</evidence>
<dbReference type="Proteomes" id="UP000003959">
    <property type="component" value="Unassembled WGS sequence"/>
</dbReference>
<protein>
    <submittedName>
        <fullName evidence="1">Uncharacterized protein</fullName>
    </submittedName>
</protein>
<reference evidence="2" key="1">
    <citation type="journal article" date="2011" name="Proc. Natl. Acad. Sci. U.S.A.">
        <title>Genomic insights into the physiology and ecology of the marine filamentous cyanobacterium Lyngbya majuscula.</title>
        <authorList>
            <person name="Jones A.C."/>
            <person name="Monroe E.A."/>
            <person name="Podell S."/>
            <person name="Hess W.R."/>
            <person name="Klages S."/>
            <person name="Esquenazi E."/>
            <person name="Niessen S."/>
            <person name="Hoover H."/>
            <person name="Rothmann M."/>
            <person name="Lasken R.S."/>
            <person name="Yates J.R.III."/>
            <person name="Reinhardt R."/>
            <person name="Kube M."/>
            <person name="Burkart M.D."/>
            <person name="Allen E.E."/>
            <person name="Dorrestein P.C."/>
            <person name="Gerwick W.H."/>
            <person name="Gerwick L."/>
        </authorList>
    </citation>
    <scope>NUCLEOTIDE SEQUENCE [LARGE SCALE GENOMIC DNA]</scope>
    <source>
        <strain evidence="2">3L</strain>
    </source>
</reference>
<dbReference type="HOGENOM" id="CLU_168227_0_0_3"/>
<dbReference type="AlphaFoldDB" id="F4XWA7"/>